<keyword evidence="3" id="KW-1185">Reference proteome</keyword>
<evidence type="ECO:0000313" key="2">
    <source>
        <dbReference type="EMBL" id="KNF08918.1"/>
    </source>
</evidence>
<name>A0A0L0WBP7_GOTPU</name>
<dbReference type="PRINTS" id="PR00449">
    <property type="entry name" value="RASTRNSFRMNG"/>
</dbReference>
<evidence type="ECO:0000313" key="3">
    <source>
        <dbReference type="Proteomes" id="UP000037267"/>
    </source>
</evidence>
<dbReference type="AlphaFoldDB" id="A0A0L0WBP7"/>
<dbReference type="InterPro" id="IPR006073">
    <property type="entry name" value="GTP-bd"/>
</dbReference>
<dbReference type="RefSeq" id="WP_050355002.1">
    <property type="nucleotide sequence ID" value="NZ_LGSS01000005.1"/>
</dbReference>
<accession>A0A0L0WBP7</accession>
<dbReference type="EMBL" id="LGSS01000005">
    <property type="protein sequence ID" value="KNF08918.1"/>
    <property type="molecule type" value="Genomic_DNA"/>
</dbReference>
<dbReference type="STRING" id="1503.CLPU_5c02250"/>
<reference evidence="3" key="1">
    <citation type="submission" date="2015-07" db="EMBL/GenBank/DDBJ databases">
        <title>Draft genome sequence of the purine-degrading Gottschalkia purinilyticum DSM 1384 (formerly Clostridium purinilyticum).</title>
        <authorList>
            <person name="Poehlein A."/>
            <person name="Schiel-Bengelsdorf B."/>
            <person name="Bengelsdorf F.R."/>
            <person name="Daniel R."/>
            <person name="Duerre P."/>
        </authorList>
    </citation>
    <scope>NUCLEOTIDE SEQUENCE [LARGE SCALE GENOMIC DNA]</scope>
    <source>
        <strain evidence="3">DSM 1384</strain>
    </source>
</reference>
<comment type="caution">
    <text evidence="2">The sequence shown here is derived from an EMBL/GenBank/DDBJ whole genome shotgun (WGS) entry which is preliminary data.</text>
</comment>
<feature type="domain" description="G" evidence="1">
    <location>
        <begin position="57"/>
        <end position="157"/>
    </location>
</feature>
<dbReference type="SUPFAM" id="SSF52540">
    <property type="entry name" value="P-loop containing nucleoside triphosphate hydrolases"/>
    <property type="match status" value="1"/>
</dbReference>
<dbReference type="OrthoDB" id="2374147at2"/>
<sequence>MKKAIIIGKTNVGKSLFLVNFSEFLGYRKVYIKIEYPDGKKLNKEMSIDIARSYLSSRNEFKTQCLQSIDMKIPVYKGKKEIKIIDSSGLVDGIHPDMKIRNSIVQTIETLKSTDVIIHIVDITEYLNDDFIHNISEIDKQIMKYGTTCNYLLLANKIDLDKDNKGLSNVKKYFKDSNIIPISALYKRGFKEVKSFVVKYI</sequence>
<dbReference type="GO" id="GO:0005525">
    <property type="term" value="F:GTP binding"/>
    <property type="evidence" value="ECO:0007669"/>
    <property type="project" value="InterPro"/>
</dbReference>
<dbReference type="InterPro" id="IPR027417">
    <property type="entry name" value="P-loop_NTPase"/>
</dbReference>
<proteinExistence type="predicted"/>
<dbReference type="Pfam" id="PF01926">
    <property type="entry name" value="MMR_HSR1"/>
    <property type="match status" value="1"/>
</dbReference>
<evidence type="ECO:0000259" key="1">
    <source>
        <dbReference type="Pfam" id="PF01926"/>
    </source>
</evidence>
<organism evidence="2 3">
    <name type="scientific">Gottschalkia purinilytica</name>
    <name type="common">Clostridium purinilyticum</name>
    <dbReference type="NCBI Taxonomy" id="1503"/>
    <lineage>
        <taxon>Bacteria</taxon>
        <taxon>Bacillati</taxon>
        <taxon>Bacillota</taxon>
        <taxon>Tissierellia</taxon>
        <taxon>Tissierellales</taxon>
        <taxon>Gottschalkiaceae</taxon>
        <taxon>Gottschalkia</taxon>
    </lineage>
</organism>
<gene>
    <name evidence="2" type="ORF">CLPU_5c02250</name>
</gene>
<dbReference type="Proteomes" id="UP000037267">
    <property type="component" value="Unassembled WGS sequence"/>
</dbReference>
<protein>
    <submittedName>
        <fullName evidence="2">HSR1-like GTP-binding protein</fullName>
    </submittedName>
</protein>
<dbReference type="Gene3D" id="3.40.50.300">
    <property type="entry name" value="P-loop containing nucleotide triphosphate hydrolases"/>
    <property type="match status" value="1"/>
</dbReference>